<feature type="binding site" evidence="4">
    <location>
        <position position="157"/>
    </location>
    <ligand>
        <name>Mg(2+)</name>
        <dbReference type="ChEBI" id="CHEBI:18420"/>
    </ligand>
</feature>
<evidence type="ECO:0000256" key="4">
    <source>
        <dbReference type="HAMAP-Rule" id="MF_02217"/>
    </source>
</evidence>
<evidence type="ECO:0000256" key="2">
    <source>
        <dbReference type="ARBA" id="ARBA00022679"/>
    </source>
</evidence>
<dbReference type="Pfam" id="PF01596">
    <property type="entry name" value="Methyltransf_3"/>
    <property type="match status" value="1"/>
</dbReference>
<dbReference type="InterPro" id="IPR029063">
    <property type="entry name" value="SAM-dependent_MTases_sf"/>
</dbReference>
<keyword evidence="1 4" id="KW-0489">Methyltransferase</keyword>
<gene>
    <name evidence="4" type="primary">trmR</name>
    <name evidence="6" type="ORF">H9981_09575</name>
</gene>
<dbReference type="CDD" id="cd02440">
    <property type="entry name" value="AdoMet_MTases"/>
    <property type="match status" value="1"/>
</dbReference>
<comment type="function">
    <text evidence="4">Catalyzes the methylation of 5-hydroxyuridine (ho5U) to form 5-methoxyuridine (mo5U) at position 34 in tRNAs.</text>
</comment>
<dbReference type="EMBL" id="DXFA01000159">
    <property type="protein sequence ID" value="HIX49239.1"/>
    <property type="molecule type" value="Genomic_DNA"/>
</dbReference>
<comment type="similarity">
    <text evidence="4">Belongs to the class I-like SAM-binding methyltransferase superfamily. Cation-dependent O-methyltransferase family.</text>
</comment>
<keyword evidence="4" id="KW-0460">Magnesium</keyword>
<evidence type="ECO:0000256" key="1">
    <source>
        <dbReference type="ARBA" id="ARBA00022603"/>
    </source>
</evidence>
<proteinExistence type="inferred from homology"/>
<dbReference type="GO" id="GO:0000287">
    <property type="term" value="F:magnesium ion binding"/>
    <property type="evidence" value="ECO:0007669"/>
    <property type="project" value="UniProtKB-UniRule"/>
</dbReference>
<dbReference type="PANTHER" id="PTHR10509:SF14">
    <property type="entry name" value="CAFFEOYL-COA O-METHYLTRANSFERASE 3-RELATED"/>
    <property type="match status" value="1"/>
</dbReference>
<dbReference type="GO" id="GO:0030488">
    <property type="term" value="P:tRNA methylation"/>
    <property type="evidence" value="ECO:0007669"/>
    <property type="project" value="UniProtKB-UniRule"/>
</dbReference>
<name>A0A9D2AU60_9FIRM</name>
<feature type="binding site" evidence="4">
    <location>
        <position position="85"/>
    </location>
    <ligand>
        <name>S-adenosyl-L-methionine</name>
        <dbReference type="ChEBI" id="CHEBI:59789"/>
    </ligand>
</feature>
<dbReference type="AlphaFoldDB" id="A0A9D2AU60"/>
<feature type="binding site" evidence="4">
    <location>
        <position position="131"/>
    </location>
    <ligand>
        <name>Mg(2+)</name>
        <dbReference type="ChEBI" id="CHEBI:18420"/>
    </ligand>
</feature>
<feature type="binding site" evidence="4">
    <location>
        <position position="67"/>
    </location>
    <ligand>
        <name>S-adenosyl-L-methionine</name>
        <dbReference type="ChEBI" id="CHEBI:59789"/>
    </ligand>
</feature>
<protein>
    <recommendedName>
        <fullName evidence="4">tRNA 5-hydroxyuridine methyltransferase</fullName>
        <ecNumber evidence="4">2.1.1.-</ecNumber>
    </recommendedName>
    <alternativeName>
        <fullName evidence="4">ho5U methyltransferase</fullName>
    </alternativeName>
</protein>
<dbReference type="InterPro" id="IPR043675">
    <property type="entry name" value="TrmR_methyltr"/>
</dbReference>
<feature type="region of interest" description="Disordered" evidence="5">
    <location>
        <begin position="216"/>
        <end position="250"/>
    </location>
</feature>
<comment type="caution">
    <text evidence="6">The sequence shown here is derived from an EMBL/GenBank/DDBJ whole genome shotgun (WGS) entry which is preliminary data.</text>
</comment>
<dbReference type="InterPro" id="IPR002935">
    <property type="entry name" value="SAM_O-MeTrfase"/>
</dbReference>
<dbReference type="Proteomes" id="UP000824243">
    <property type="component" value="Unassembled WGS sequence"/>
</dbReference>
<dbReference type="Gene3D" id="3.40.50.150">
    <property type="entry name" value="Vaccinia Virus protein VP39"/>
    <property type="match status" value="1"/>
</dbReference>
<feature type="binding site" evidence="4">
    <location>
        <position position="37"/>
    </location>
    <ligand>
        <name>S-adenosyl-L-methionine</name>
        <dbReference type="ChEBI" id="CHEBI:59789"/>
    </ligand>
</feature>
<keyword evidence="4" id="KW-0479">Metal-binding</keyword>
<comment type="subunit">
    <text evidence="4">Homodimer.</text>
</comment>
<keyword evidence="4" id="KW-0819">tRNA processing</keyword>
<reference evidence="6" key="1">
    <citation type="journal article" date="2021" name="PeerJ">
        <title>Extensive microbial diversity within the chicken gut microbiome revealed by metagenomics and culture.</title>
        <authorList>
            <person name="Gilroy R."/>
            <person name="Ravi A."/>
            <person name="Getino M."/>
            <person name="Pursley I."/>
            <person name="Horton D.L."/>
            <person name="Alikhan N.F."/>
            <person name="Baker D."/>
            <person name="Gharbi K."/>
            <person name="Hall N."/>
            <person name="Watson M."/>
            <person name="Adriaenssens E.M."/>
            <person name="Foster-Nyarko E."/>
            <person name="Jarju S."/>
            <person name="Secka A."/>
            <person name="Antonio M."/>
            <person name="Oren A."/>
            <person name="Chaudhuri R.R."/>
            <person name="La Ragione R."/>
            <person name="Hildebrand F."/>
            <person name="Pallen M.J."/>
        </authorList>
    </citation>
    <scope>NUCLEOTIDE SEQUENCE</scope>
    <source>
        <strain evidence="6">ChiSjej5B23-15282</strain>
    </source>
</reference>
<dbReference type="SUPFAM" id="SSF53335">
    <property type="entry name" value="S-adenosyl-L-methionine-dependent methyltransferases"/>
    <property type="match status" value="1"/>
</dbReference>
<organism evidence="6 7">
    <name type="scientific">Candidatus Mediterraneibacter caccavium</name>
    <dbReference type="NCBI Taxonomy" id="2838661"/>
    <lineage>
        <taxon>Bacteria</taxon>
        <taxon>Bacillati</taxon>
        <taxon>Bacillota</taxon>
        <taxon>Clostridia</taxon>
        <taxon>Lachnospirales</taxon>
        <taxon>Lachnospiraceae</taxon>
        <taxon>Mediterraneibacter</taxon>
    </lineage>
</organism>
<dbReference type="PROSITE" id="PS51682">
    <property type="entry name" value="SAM_OMT_I"/>
    <property type="match status" value="1"/>
</dbReference>
<evidence type="ECO:0000313" key="7">
    <source>
        <dbReference type="Proteomes" id="UP000824243"/>
    </source>
</evidence>
<evidence type="ECO:0000256" key="5">
    <source>
        <dbReference type="SAM" id="MobiDB-lite"/>
    </source>
</evidence>
<accession>A0A9D2AU60</accession>
<dbReference type="HAMAP" id="MF_02217">
    <property type="entry name" value="TrmR_methyltr"/>
    <property type="match status" value="1"/>
</dbReference>
<feature type="binding site" evidence="4">
    <location>
        <position position="131"/>
    </location>
    <ligand>
        <name>S-adenosyl-L-methionine</name>
        <dbReference type="ChEBI" id="CHEBI:59789"/>
    </ligand>
</feature>
<feature type="binding site" evidence="4">
    <location>
        <position position="158"/>
    </location>
    <ligand>
        <name>Mg(2+)</name>
        <dbReference type="ChEBI" id="CHEBI:18420"/>
    </ligand>
</feature>
<dbReference type="GO" id="GO:0016300">
    <property type="term" value="F:tRNA (uridine) methyltransferase activity"/>
    <property type="evidence" value="ECO:0007669"/>
    <property type="project" value="UniProtKB-UniRule"/>
</dbReference>
<keyword evidence="2 4" id="KW-0808">Transferase</keyword>
<dbReference type="EC" id="2.1.1.-" evidence="4"/>
<feature type="compositionally biased region" description="Basic and acidic residues" evidence="5">
    <location>
        <begin position="236"/>
        <end position="250"/>
    </location>
</feature>
<reference evidence="6" key="2">
    <citation type="submission" date="2021-04" db="EMBL/GenBank/DDBJ databases">
        <authorList>
            <person name="Gilroy R."/>
        </authorList>
    </citation>
    <scope>NUCLEOTIDE SEQUENCE</scope>
    <source>
        <strain evidence="6">ChiSjej5B23-15282</strain>
    </source>
</reference>
<sequence length="250" mass="27941">MIVDERIVTFINSLDTKNSEILETVEREALASSVPIIRREMQSFLKTLLLIKKPMRILEVGTAVGFSALLMSEYAPEGCRITTIENYEKRIPIARENFRRAGKEEQIALIEGDAAEVMKKLEGPFDFIFMDAAKGQYIHYLPEALRLLPEGGVLVSDNVMQDGDVIESRFAVERRNRTIHARMREYLYELKHNDALVTSIIPLGDGVAVSVKQVSEAGRGARQSKRSEPAECGAAAEKRKGQEAENGKTS</sequence>
<dbReference type="GO" id="GO:0008171">
    <property type="term" value="F:O-methyltransferase activity"/>
    <property type="evidence" value="ECO:0007669"/>
    <property type="project" value="InterPro"/>
</dbReference>
<dbReference type="GO" id="GO:0008757">
    <property type="term" value="F:S-adenosylmethionine-dependent methyltransferase activity"/>
    <property type="evidence" value="ECO:0007669"/>
    <property type="project" value="TreeGrafter"/>
</dbReference>
<evidence type="ECO:0000256" key="3">
    <source>
        <dbReference type="ARBA" id="ARBA00022691"/>
    </source>
</evidence>
<dbReference type="PANTHER" id="PTHR10509">
    <property type="entry name" value="O-METHYLTRANSFERASE-RELATED"/>
    <property type="match status" value="1"/>
</dbReference>
<keyword evidence="3 4" id="KW-0949">S-adenosyl-L-methionine</keyword>
<evidence type="ECO:0000313" key="6">
    <source>
        <dbReference type="EMBL" id="HIX49239.1"/>
    </source>
</evidence>
<comment type="catalytic activity">
    <reaction evidence="4">
        <text>5-hydroxyuridine(34) in tRNA + S-adenosyl-L-methionine = 5-methoxyuridine(34) in tRNA + S-adenosyl-L-homocysteine + H(+)</text>
        <dbReference type="Rhea" id="RHEA:60524"/>
        <dbReference type="Rhea" id="RHEA-COMP:13381"/>
        <dbReference type="Rhea" id="RHEA-COMP:15591"/>
        <dbReference type="ChEBI" id="CHEBI:15378"/>
        <dbReference type="ChEBI" id="CHEBI:57856"/>
        <dbReference type="ChEBI" id="CHEBI:59789"/>
        <dbReference type="ChEBI" id="CHEBI:136877"/>
        <dbReference type="ChEBI" id="CHEBI:143860"/>
    </reaction>
</comment>
<dbReference type="InterPro" id="IPR050362">
    <property type="entry name" value="Cation-dep_OMT"/>
</dbReference>
<feature type="binding site" evidence="4">
    <location>
        <begin position="113"/>
        <end position="114"/>
    </location>
    <ligand>
        <name>S-adenosyl-L-methionine</name>
        <dbReference type="ChEBI" id="CHEBI:59789"/>
    </ligand>
</feature>